<dbReference type="SUPFAM" id="SSF81301">
    <property type="entry name" value="Nucleotidyltransferase"/>
    <property type="match status" value="1"/>
</dbReference>
<gene>
    <name evidence="7" type="ORF">GCM10010978_04490</name>
</gene>
<dbReference type="InterPro" id="IPR041633">
    <property type="entry name" value="Polbeta"/>
</dbReference>
<dbReference type="Pfam" id="PF13427">
    <property type="entry name" value="AadA_C"/>
    <property type="match status" value="1"/>
</dbReference>
<reference evidence="7" key="2">
    <citation type="submission" date="2020-09" db="EMBL/GenBank/DDBJ databases">
        <authorList>
            <person name="Sun Q."/>
            <person name="Zhou Y."/>
        </authorList>
    </citation>
    <scope>NUCLEOTIDE SEQUENCE</scope>
    <source>
        <strain evidence="7">CGMCC 1.12360</strain>
    </source>
</reference>
<reference evidence="7" key="1">
    <citation type="journal article" date="2014" name="Int. J. Syst. Evol. Microbiol.">
        <title>Complete genome sequence of Corynebacterium casei LMG S-19264T (=DSM 44701T), isolated from a smear-ripened cheese.</title>
        <authorList>
            <consortium name="US DOE Joint Genome Institute (JGI-PGF)"/>
            <person name="Walter F."/>
            <person name="Albersmeier A."/>
            <person name="Kalinowski J."/>
            <person name="Ruckert C."/>
        </authorList>
    </citation>
    <scope>NUCLEOTIDE SEQUENCE</scope>
    <source>
        <strain evidence="7">CGMCC 1.12360</strain>
    </source>
</reference>
<evidence type="ECO:0000256" key="4">
    <source>
        <dbReference type="PIRNR" id="PIRNR000819"/>
    </source>
</evidence>
<dbReference type="GO" id="GO:0046677">
    <property type="term" value="P:response to antibiotic"/>
    <property type="evidence" value="ECO:0007669"/>
    <property type="project" value="UniProtKB-KW"/>
</dbReference>
<evidence type="ECO:0000313" key="8">
    <source>
        <dbReference type="Proteomes" id="UP000602050"/>
    </source>
</evidence>
<dbReference type="PIRSF" id="PIRSF000819">
    <property type="entry name" value="Streptomycin_3-adenylyltransf"/>
    <property type="match status" value="1"/>
</dbReference>
<feature type="domain" description="Adenylyltransferase AadA C-terminal" evidence="5">
    <location>
        <begin position="158"/>
        <end position="242"/>
    </location>
</feature>
<keyword evidence="1 4" id="KW-0808">Transferase</keyword>
<dbReference type="GO" id="GO:0005524">
    <property type="term" value="F:ATP binding"/>
    <property type="evidence" value="ECO:0007669"/>
    <property type="project" value="UniProtKB-KW"/>
</dbReference>
<feature type="domain" description="Polymerase beta nucleotidyltransferase" evidence="6">
    <location>
        <begin position="23"/>
        <end position="93"/>
    </location>
</feature>
<accession>A0A8J2ZQ81</accession>
<organism evidence="7 8">
    <name type="scientific">Compostibacillus humi</name>
    <dbReference type="NCBI Taxonomy" id="1245525"/>
    <lineage>
        <taxon>Bacteria</taxon>
        <taxon>Bacillati</taxon>
        <taxon>Bacillota</taxon>
        <taxon>Bacilli</taxon>
        <taxon>Bacillales</taxon>
        <taxon>Bacillaceae</taxon>
        <taxon>Compostibacillus</taxon>
    </lineage>
</organism>
<evidence type="ECO:0000256" key="1">
    <source>
        <dbReference type="ARBA" id="ARBA00022679"/>
    </source>
</evidence>
<keyword evidence="4" id="KW-0547">Nucleotide-binding</keyword>
<dbReference type="RefSeq" id="WP_188390746.1">
    <property type="nucleotide sequence ID" value="NZ_BMEV01000005.1"/>
</dbReference>
<comment type="caution">
    <text evidence="7">The sequence shown here is derived from an EMBL/GenBank/DDBJ whole genome shotgun (WGS) entry which is preliminary data.</text>
</comment>
<name>A0A8J2ZQ81_9BACI</name>
<dbReference type="Proteomes" id="UP000602050">
    <property type="component" value="Unassembled WGS sequence"/>
</dbReference>
<sequence>MGYDWKTCPTDIKTFIEHLNKGIKEILTDNYVGFYIHGSLAMGGFHPKSSDIDVLVITNKPIENKDRTNLALLLLKHSNSPYPIEISFLNTAQLQHWQHPCPFDFHYSECWRERFEKDLMNGNFPLTNGETDTDTDLAAHLTITYHRGICIEGKAIKDVFPAIPKSDYLSSILADYRECLENISEDPIYCSLNLIRVFRYLKKGVISSKIEAGQWGLKTFPQELRNTIGKVVDCYQNGNDANTFTIAELVLLKHYVSDNVQKIIKQE</sequence>
<evidence type="ECO:0000259" key="6">
    <source>
        <dbReference type="Pfam" id="PF18765"/>
    </source>
</evidence>
<evidence type="ECO:0000256" key="3">
    <source>
        <dbReference type="ARBA" id="ARBA00047831"/>
    </source>
</evidence>
<dbReference type="InterPro" id="IPR043519">
    <property type="entry name" value="NT_sf"/>
</dbReference>
<dbReference type="InterPro" id="IPR025184">
    <property type="entry name" value="AadA_C"/>
</dbReference>
<keyword evidence="2 4" id="KW-0046">Antibiotic resistance</keyword>
<dbReference type="InterPro" id="IPR024172">
    <property type="entry name" value="AadA/Aad9"/>
</dbReference>
<dbReference type="GO" id="GO:0070566">
    <property type="term" value="F:adenylyltransferase activity"/>
    <property type="evidence" value="ECO:0007669"/>
    <property type="project" value="InterPro"/>
</dbReference>
<dbReference type="AlphaFoldDB" id="A0A8J2ZQ81"/>
<dbReference type="CDD" id="cd05403">
    <property type="entry name" value="NT_KNTase_like"/>
    <property type="match status" value="1"/>
</dbReference>
<keyword evidence="4" id="KW-0067">ATP-binding</keyword>
<keyword evidence="8" id="KW-1185">Reference proteome</keyword>
<evidence type="ECO:0000259" key="5">
    <source>
        <dbReference type="Pfam" id="PF13427"/>
    </source>
</evidence>
<dbReference type="Pfam" id="PF18765">
    <property type="entry name" value="Polbeta"/>
    <property type="match status" value="1"/>
</dbReference>
<dbReference type="Gene3D" id="3.30.460.10">
    <property type="entry name" value="Beta Polymerase, domain 2"/>
    <property type="match status" value="1"/>
</dbReference>
<keyword evidence="4" id="KW-0548">Nucleotidyltransferase</keyword>
<proteinExistence type="predicted"/>
<evidence type="ECO:0000313" key="7">
    <source>
        <dbReference type="EMBL" id="GGH69996.1"/>
    </source>
</evidence>
<protein>
    <recommendedName>
        <fullName evidence="4">Spectinomycin 9-adenylyltransferase</fullName>
    </recommendedName>
</protein>
<dbReference type="EMBL" id="BMEV01000005">
    <property type="protein sequence ID" value="GGH69996.1"/>
    <property type="molecule type" value="Genomic_DNA"/>
</dbReference>
<evidence type="ECO:0000256" key="2">
    <source>
        <dbReference type="ARBA" id="ARBA00023251"/>
    </source>
</evidence>
<comment type="catalytic activity">
    <reaction evidence="3 4">
        <text>spectinomycin + ATP = 9-O-adenylylspectinomycin + diphosphate</text>
        <dbReference type="Rhea" id="RHEA:63228"/>
        <dbReference type="ChEBI" id="CHEBI:30616"/>
        <dbReference type="ChEBI" id="CHEBI:33019"/>
        <dbReference type="ChEBI" id="CHEBI:146260"/>
        <dbReference type="ChEBI" id="CHEBI:146261"/>
    </reaction>
</comment>